<dbReference type="PANTHER" id="PTHR43179:SF7">
    <property type="entry name" value="RHAMNOSYLTRANSFERASE WBBL"/>
    <property type="match status" value="1"/>
</dbReference>
<reference evidence="2 3" key="1">
    <citation type="journal article" date="2024" name="Curr. Microbiol.">
        <title>Luteibacter sahnii sp. nov., A Novel Yellow-Colored Xanthomonadin Pigment Producing Probiotic Bacterium from Healthy Rice Seed Microbiome.</title>
        <authorList>
            <person name="Jaiswal G."/>
            <person name="Rana R."/>
            <person name="Nayak P.K."/>
            <person name="Chouhan R."/>
            <person name="Gandhi S.G."/>
            <person name="Patel H.K."/>
            <person name="Patil P.B."/>
        </authorList>
    </citation>
    <scope>NUCLEOTIDE SEQUENCE [LARGE SCALE GENOMIC DNA]</scope>
    <source>
        <strain evidence="2 3">PPL201</strain>
    </source>
</reference>
<name>A0ABT6B9R8_9GAMM</name>
<gene>
    <name evidence="2" type="ORF">P3W24_07850</name>
</gene>
<feature type="domain" description="Glycosyltransferase 2-like" evidence="1">
    <location>
        <begin position="72"/>
        <end position="210"/>
    </location>
</feature>
<protein>
    <submittedName>
        <fullName evidence="2">Glycosyltransferase</fullName>
        <ecNumber evidence="2">2.4.-.-</ecNumber>
    </submittedName>
</protein>
<evidence type="ECO:0000259" key="1">
    <source>
        <dbReference type="Pfam" id="PF00535"/>
    </source>
</evidence>
<keyword evidence="3" id="KW-1185">Reference proteome</keyword>
<dbReference type="Pfam" id="PF13692">
    <property type="entry name" value="Glyco_trans_1_4"/>
    <property type="match status" value="1"/>
</dbReference>
<dbReference type="PANTHER" id="PTHR43179">
    <property type="entry name" value="RHAMNOSYLTRANSFERASE WBBL"/>
    <property type="match status" value="1"/>
</dbReference>
<dbReference type="CDD" id="cd03801">
    <property type="entry name" value="GT4_PimA-like"/>
    <property type="match status" value="1"/>
</dbReference>
<dbReference type="SUPFAM" id="SSF53756">
    <property type="entry name" value="UDP-Glycosyltransferase/glycogen phosphorylase"/>
    <property type="match status" value="1"/>
</dbReference>
<comment type="caution">
    <text evidence="2">The sequence shown here is derived from an EMBL/GenBank/DDBJ whole genome shotgun (WGS) entry which is preliminary data.</text>
</comment>
<evidence type="ECO:0000313" key="2">
    <source>
        <dbReference type="EMBL" id="MDF4024871.1"/>
    </source>
</evidence>
<dbReference type="Pfam" id="PF00535">
    <property type="entry name" value="Glycos_transf_2"/>
    <property type="match status" value="1"/>
</dbReference>
<organism evidence="2 3">
    <name type="scientific">Luteibacter sahnii</name>
    <dbReference type="NCBI Taxonomy" id="3021977"/>
    <lineage>
        <taxon>Bacteria</taxon>
        <taxon>Pseudomonadati</taxon>
        <taxon>Pseudomonadota</taxon>
        <taxon>Gammaproteobacteria</taxon>
        <taxon>Lysobacterales</taxon>
        <taxon>Rhodanobacteraceae</taxon>
        <taxon>Luteibacter</taxon>
    </lineage>
</organism>
<dbReference type="EC" id="2.4.-.-" evidence="2"/>
<keyword evidence="2" id="KW-0808">Transferase</keyword>
<proteinExistence type="predicted"/>
<dbReference type="CDD" id="cd04186">
    <property type="entry name" value="GT_2_like_c"/>
    <property type="match status" value="1"/>
</dbReference>
<dbReference type="Gene3D" id="3.90.550.10">
    <property type="entry name" value="Spore Coat Polysaccharide Biosynthesis Protein SpsA, Chain A"/>
    <property type="match status" value="1"/>
</dbReference>
<dbReference type="InterPro" id="IPR001173">
    <property type="entry name" value="Glyco_trans_2-like"/>
</dbReference>
<accession>A0ABT6B9R8</accession>
<dbReference type="Proteomes" id="UP001528850">
    <property type="component" value="Unassembled WGS sequence"/>
</dbReference>
<keyword evidence="2" id="KW-0328">Glycosyltransferase</keyword>
<dbReference type="EMBL" id="JARJJS010000002">
    <property type="protein sequence ID" value="MDF4024871.1"/>
    <property type="molecule type" value="Genomic_DNA"/>
</dbReference>
<dbReference type="Gene3D" id="3.40.50.2000">
    <property type="entry name" value="Glycogen Phosphorylase B"/>
    <property type="match status" value="1"/>
</dbReference>
<dbReference type="SUPFAM" id="SSF53448">
    <property type="entry name" value="Nucleotide-diphospho-sugar transferases"/>
    <property type="match status" value="1"/>
</dbReference>
<dbReference type="InterPro" id="IPR029044">
    <property type="entry name" value="Nucleotide-diphossugar_trans"/>
</dbReference>
<dbReference type="GO" id="GO:0016757">
    <property type="term" value="F:glycosyltransferase activity"/>
    <property type="evidence" value="ECO:0007669"/>
    <property type="project" value="UniProtKB-KW"/>
</dbReference>
<sequence>MSGKLSWRYRRALTIAQRVRSSIALRGWRGTLSRISQEFVSRPAIDDSLRLLPLDAPFEPFALPSSSHPRVSIVIPVHGKLAYTLACLRSIAATPPTDPFEVIVVDDASPDGTADVLGQVAGLRLLCNDENLGFVGSCNRGAAACVGEFIVFLNNDTQVTAGWADELLRCFELRPRCGIAGSQLVYPDGRLQEAGAWVFADGSAWSIGRFEPRSDPSFRYARQVDYVSGASLAIRRDTFATLGGFDTRFAPGYYEDTDLAFAARAAGFEVWYMPTSVLVHAEGISSAGAPDSGMKRFQAIHRGTFAEKWRDALARQPRPDTPLPRIARERYRGTILVVDGATPDASRDSGSLRLISIMRLLVDDGWHVAFAPDDGRATDTAIRDLGRWGVEVLARPWSDGVPSWLARHGETVHAVVLCRHPVAAQYAPLVRRHAPGARLIFDTVDLHFLREERAAEQAGIASLSRQASATRQQELKLIADADTTFVVSDYERELLATLLPDARVELLSNIHEVHGRTRGHAGRRDLLFVGGFGHPPNADAMRWMAEAILPALRRVVPDVRILVAGDVPDGERRSLAASGLTMLGRVPDLAPLMEAALASIAPLRFGAGVKGKVNMAMSHGLPVIGTAVAVEGMRLTDGVDVLTAVTPDDVADAYRRLATDAGLWLSLSDRSIDHVAEHFSADAARVALQSALL</sequence>
<evidence type="ECO:0000313" key="3">
    <source>
        <dbReference type="Proteomes" id="UP001528850"/>
    </source>
</evidence>